<dbReference type="KEGG" id="alus:STSP2_00275"/>
<evidence type="ECO:0000313" key="3">
    <source>
        <dbReference type="Proteomes" id="UP000189674"/>
    </source>
</evidence>
<dbReference type="InterPro" id="IPR002737">
    <property type="entry name" value="MEMO1_fam"/>
</dbReference>
<dbReference type="Pfam" id="PF01875">
    <property type="entry name" value="Memo"/>
    <property type="match status" value="1"/>
</dbReference>
<dbReference type="RefSeq" id="WP_146659128.1">
    <property type="nucleotide sequence ID" value="NZ_CP019791.1"/>
</dbReference>
<evidence type="ECO:0000256" key="1">
    <source>
        <dbReference type="ARBA" id="ARBA00006315"/>
    </source>
</evidence>
<dbReference type="CDD" id="cd07361">
    <property type="entry name" value="MEMO_like"/>
    <property type="match status" value="1"/>
</dbReference>
<dbReference type="EMBL" id="CP019791">
    <property type="protein sequence ID" value="AQT67134.1"/>
    <property type="molecule type" value="Genomic_DNA"/>
</dbReference>
<dbReference type="PANTHER" id="PTHR11060">
    <property type="entry name" value="PROTEIN MEMO1"/>
    <property type="match status" value="1"/>
</dbReference>
<dbReference type="OrthoDB" id="9785549at2"/>
<dbReference type="Proteomes" id="UP000189674">
    <property type="component" value="Chromosome"/>
</dbReference>
<dbReference type="NCBIfam" id="TIGR04336">
    <property type="entry name" value="AmmeMemoSam_B"/>
    <property type="match status" value="1"/>
</dbReference>
<evidence type="ECO:0000313" key="2">
    <source>
        <dbReference type="EMBL" id="AQT67134.1"/>
    </source>
</evidence>
<sequence>MEARKPAVAGQFYAGSSKGCLAEVEECISVRKIKTELPGPIIGGIVPHAGWVFSGDLAGMVFSAVRQVNIDVDTFVMFGAVHTYLNKYAAVYDSGRWATPMGEIEVDEELANAIIDDTSCAVADKDIHRGEHSIEVQLPFIQYLFKDAKIVPIMVPPTEFSLELGKNVGEIIKGIGDRKKIVCIASTDLTHYGPRYGYTPQGTGKKALQWAKDTNDQEFIDLATSMQGRQLLIKAEEDWNACGPGAAAAVVEACAAQGREKGVMLAHSHSMEVMEAKFGETGDESVGYAAIVF</sequence>
<protein>
    <submittedName>
        <fullName evidence="2">Memo-like protein</fullName>
    </submittedName>
</protein>
<proteinExistence type="inferred from homology"/>
<dbReference type="Gene3D" id="3.40.830.10">
    <property type="entry name" value="LigB-like"/>
    <property type="match status" value="1"/>
</dbReference>
<dbReference type="SUPFAM" id="SSF53213">
    <property type="entry name" value="LigB-like"/>
    <property type="match status" value="1"/>
</dbReference>
<dbReference type="PANTHER" id="PTHR11060:SF0">
    <property type="entry name" value="PROTEIN MEMO1"/>
    <property type="match status" value="1"/>
</dbReference>
<reference evidence="3" key="1">
    <citation type="submission" date="2017-02" db="EMBL/GenBank/DDBJ databases">
        <title>Comparative genomics and description of representatives of a novel lineage of planctomycetes thriving in anoxic sediments.</title>
        <authorList>
            <person name="Spring S."/>
            <person name="Bunk B."/>
            <person name="Sproer C."/>
        </authorList>
    </citation>
    <scope>NUCLEOTIDE SEQUENCE [LARGE SCALE GENOMIC DNA]</scope>
    <source>
        <strain evidence="3">ST-NAGAB-D1</strain>
    </source>
</reference>
<gene>
    <name evidence="2" type="ORF">STSP2_00275</name>
</gene>
<comment type="similarity">
    <text evidence="1">Belongs to the MEMO1 family.</text>
</comment>
<dbReference type="STRING" id="1936003.STSP2_00275"/>
<dbReference type="AlphaFoldDB" id="A0A1U9NHB0"/>
<name>A0A1U9NHB0_9BACT</name>
<organism evidence="2 3">
    <name type="scientific">Anaerohalosphaera lusitana</name>
    <dbReference type="NCBI Taxonomy" id="1936003"/>
    <lineage>
        <taxon>Bacteria</taxon>
        <taxon>Pseudomonadati</taxon>
        <taxon>Planctomycetota</taxon>
        <taxon>Phycisphaerae</taxon>
        <taxon>Sedimentisphaerales</taxon>
        <taxon>Anaerohalosphaeraceae</taxon>
        <taxon>Anaerohalosphaera</taxon>
    </lineage>
</organism>
<keyword evidence="3" id="KW-1185">Reference proteome</keyword>
<accession>A0A1U9NHB0</accession>